<accession>A0A915JC78</accession>
<dbReference type="AlphaFoldDB" id="A0A915JC78"/>
<keyword evidence="1" id="KW-1185">Reference proteome</keyword>
<sequence length="74" mass="8631">MKNRGYIRIQKIIFTKSFCGALEFLALCKAPEIFKSENLSNKRKDWKASSSDLMLLFDKRSRMGSSIFQFMISK</sequence>
<proteinExistence type="predicted"/>
<protein>
    <submittedName>
        <fullName evidence="2">Ribosomal protein L32</fullName>
    </submittedName>
</protein>
<dbReference type="WBParaSite" id="nRc.2.0.1.t24108-RA">
    <property type="protein sequence ID" value="nRc.2.0.1.t24108-RA"/>
    <property type="gene ID" value="nRc.2.0.1.g24108"/>
</dbReference>
<reference evidence="2" key="1">
    <citation type="submission" date="2022-11" db="UniProtKB">
        <authorList>
            <consortium name="WormBaseParasite"/>
        </authorList>
    </citation>
    <scope>IDENTIFICATION</scope>
</reference>
<evidence type="ECO:0000313" key="2">
    <source>
        <dbReference type="WBParaSite" id="nRc.2.0.1.t24108-RA"/>
    </source>
</evidence>
<evidence type="ECO:0000313" key="1">
    <source>
        <dbReference type="Proteomes" id="UP000887565"/>
    </source>
</evidence>
<name>A0A915JC78_ROMCU</name>
<dbReference type="Proteomes" id="UP000887565">
    <property type="component" value="Unplaced"/>
</dbReference>
<organism evidence="1 2">
    <name type="scientific">Romanomermis culicivorax</name>
    <name type="common">Nematode worm</name>
    <dbReference type="NCBI Taxonomy" id="13658"/>
    <lineage>
        <taxon>Eukaryota</taxon>
        <taxon>Metazoa</taxon>
        <taxon>Ecdysozoa</taxon>
        <taxon>Nematoda</taxon>
        <taxon>Enoplea</taxon>
        <taxon>Dorylaimia</taxon>
        <taxon>Mermithida</taxon>
        <taxon>Mermithoidea</taxon>
        <taxon>Mermithidae</taxon>
        <taxon>Romanomermis</taxon>
    </lineage>
</organism>